<organism evidence="1 2">
    <name type="scientific">Blepharisma stoltei</name>
    <dbReference type="NCBI Taxonomy" id="1481888"/>
    <lineage>
        <taxon>Eukaryota</taxon>
        <taxon>Sar</taxon>
        <taxon>Alveolata</taxon>
        <taxon>Ciliophora</taxon>
        <taxon>Postciliodesmatophora</taxon>
        <taxon>Heterotrichea</taxon>
        <taxon>Heterotrichida</taxon>
        <taxon>Blepharismidae</taxon>
        <taxon>Blepharisma</taxon>
    </lineage>
</organism>
<comment type="caution">
    <text evidence="1">The sequence shown here is derived from an EMBL/GenBank/DDBJ whole genome shotgun (WGS) entry which is preliminary data.</text>
</comment>
<evidence type="ECO:0000313" key="1">
    <source>
        <dbReference type="EMBL" id="CAG9313391.1"/>
    </source>
</evidence>
<evidence type="ECO:0000313" key="2">
    <source>
        <dbReference type="Proteomes" id="UP001162131"/>
    </source>
</evidence>
<keyword evidence="2" id="KW-1185">Reference proteome</keyword>
<dbReference type="EMBL" id="CAJZBQ010000010">
    <property type="protein sequence ID" value="CAG9313391.1"/>
    <property type="molecule type" value="Genomic_DNA"/>
</dbReference>
<reference evidence="1" key="1">
    <citation type="submission" date="2021-09" db="EMBL/GenBank/DDBJ databases">
        <authorList>
            <consortium name="AG Swart"/>
            <person name="Singh M."/>
            <person name="Singh A."/>
            <person name="Seah K."/>
            <person name="Emmerich C."/>
        </authorList>
    </citation>
    <scope>NUCLEOTIDE SEQUENCE</scope>
    <source>
        <strain evidence="1">ATCC30299</strain>
    </source>
</reference>
<protein>
    <submittedName>
        <fullName evidence="1">Uncharacterized protein</fullName>
    </submittedName>
</protein>
<sequence length="96" mass="11433">MYIRLVLFLCDILDFMKERGLEKYLLEPYEPCRKSLNLIFFVWKIVGIFGKAEYGQCWLKLKKMGFILWNFKQEGKGYLNNTDLGYQAILFTISCL</sequence>
<name>A0AAU9IJJ3_9CILI</name>
<accession>A0AAU9IJJ3</accession>
<gene>
    <name evidence="1" type="ORF">BSTOLATCC_MIC8662</name>
</gene>
<dbReference type="AlphaFoldDB" id="A0AAU9IJJ3"/>
<dbReference type="Proteomes" id="UP001162131">
    <property type="component" value="Unassembled WGS sequence"/>
</dbReference>
<proteinExistence type="predicted"/>